<gene>
    <name evidence="1" type="ORF">KI387_013733</name>
</gene>
<sequence>MEAHGQDDNAEQIWESRSTSHVLPLGRVMNTVLSAKPKELEAVLSQQTQISQRNSRDSLDQSLTVLRKHVEEIVQRNEPLDQVLVPLLEHAVKFRGLRNRKQVLVLLQWLSQSEEVFIALVGSLEKILLERGDNHIILGWCIVVRELVEKDFIDFKSSNAGTQHGYAGHLFKICCHCIPRLLSIVQERSVDQDGFVLPRRISIAAADCILVFTRALTEDKSFPTSVRNSQTKDYQTVKRQLVTPIDTDRSLGGVAGVELPSTSGRESSAAERETLLWQQLDNLVVLVQQLKMWSKRSRPLHEKGLHQVFKRLQEMISYRDSLKLNRDIGESEMKIGKAILLACWKQYGKLMLLEDYSFPHIFKETLQQFIAALQHYMHIDEQEEDPARKRNALETRSHFLVCTALLLGRLDTGNLESALAEVGSELLNLLFAQIRHKDGDLTDLAVHILRLIIFRSSTAFPGNSESGFGRMETVTSLLIELLDERDSTARAVVLLIAEYFSINPNAEGLKELFARLDSDNPNHRRNALDVISELMVICSESGHALASSLSQNIAKHLLDRLGDEELTNRVQASKLFAQLEPSFVLPALVRFVYSSDARVRSAASVALVAVLKGQSDPCNVISMLLDCVRNTIQSVSLPKHPGQVGEQLYPGSATSHSGPRLDVDRIMHLVPKWSTVVQDWDSLVKMLLSKMFAEPSNPIIPRFLGQISDHLADVANIVFRLILSHMLKQQEVNEDMLSKWKEGRWEEDQDTRLDDILFDRLSPLLVLRVLPLKAFNHLNSRELYGELSTTAGKP</sequence>
<dbReference type="Proteomes" id="UP000824469">
    <property type="component" value="Unassembled WGS sequence"/>
</dbReference>
<reference evidence="1 2" key="1">
    <citation type="journal article" date="2021" name="Nat. Plants">
        <title>The Taxus genome provides insights into paclitaxel biosynthesis.</title>
        <authorList>
            <person name="Xiong X."/>
            <person name="Gou J."/>
            <person name="Liao Q."/>
            <person name="Li Y."/>
            <person name="Zhou Q."/>
            <person name="Bi G."/>
            <person name="Li C."/>
            <person name="Du R."/>
            <person name="Wang X."/>
            <person name="Sun T."/>
            <person name="Guo L."/>
            <person name="Liang H."/>
            <person name="Lu P."/>
            <person name="Wu Y."/>
            <person name="Zhang Z."/>
            <person name="Ro D.K."/>
            <person name="Shang Y."/>
            <person name="Huang S."/>
            <person name="Yan J."/>
        </authorList>
    </citation>
    <scope>NUCLEOTIDE SEQUENCE [LARGE SCALE GENOMIC DNA]</scope>
    <source>
        <strain evidence="1">Ta-2019</strain>
    </source>
</reference>
<dbReference type="EMBL" id="JAHRHJ020000009">
    <property type="protein sequence ID" value="KAH9302150.1"/>
    <property type="molecule type" value="Genomic_DNA"/>
</dbReference>
<dbReference type="PANTHER" id="PTHR37743:SF1">
    <property type="entry name" value="ARM REPEAT SUPERFAMILY PROTEIN"/>
    <property type="match status" value="1"/>
</dbReference>
<proteinExistence type="predicted"/>
<evidence type="ECO:0000313" key="2">
    <source>
        <dbReference type="Proteomes" id="UP000824469"/>
    </source>
</evidence>
<dbReference type="AlphaFoldDB" id="A0AA38CKS5"/>
<evidence type="ECO:0008006" key="3">
    <source>
        <dbReference type="Google" id="ProtNLM"/>
    </source>
</evidence>
<keyword evidence="2" id="KW-1185">Reference proteome</keyword>
<evidence type="ECO:0000313" key="1">
    <source>
        <dbReference type="EMBL" id="KAH9302150.1"/>
    </source>
</evidence>
<dbReference type="InterPro" id="IPR016024">
    <property type="entry name" value="ARM-type_fold"/>
</dbReference>
<name>A0AA38CKS5_TAXCH</name>
<organism evidence="1 2">
    <name type="scientific">Taxus chinensis</name>
    <name type="common">Chinese yew</name>
    <name type="synonym">Taxus wallichiana var. chinensis</name>
    <dbReference type="NCBI Taxonomy" id="29808"/>
    <lineage>
        <taxon>Eukaryota</taxon>
        <taxon>Viridiplantae</taxon>
        <taxon>Streptophyta</taxon>
        <taxon>Embryophyta</taxon>
        <taxon>Tracheophyta</taxon>
        <taxon>Spermatophyta</taxon>
        <taxon>Pinopsida</taxon>
        <taxon>Pinidae</taxon>
        <taxon>Conifers II</taxon>
        <taxon>Cupressales</taxon>
        <taxon>Taxaceae</taxon>
        <taxon>Taxus</taxon>
    </lineage>
</organism>
<feature type="non-terminal residue" evidence="1">
    <location>
        <position position="794"/>
    </location>
</feature>
<accession>A0AA38CKS5</accession>
<comment type="caution">
    <text evidence="1">The sequence shown here is derived from an EMBL/GenBank/DDBJ whole genome shotgun (WGS) entry which is preliminary data.</text>
</comment>
<dbReference type="OMA" id="EYCLMSK"/>
<dbReference type="InterPro" id="IPR011989">
    <property type="entry name" value="ARM-like"/>
</dbReference>
<dbReference type="SUPFAM" id="SSF48371">
    <property type="entry name" value="ARM repeat"/>
    <property type="match status" value="1"/>
</dbReference>
<dbReference type="PANTHER" id="PTHR37743">
    <property type="entry name" value="ARM REPEAT SUPERFAMILY PROTEIN"/>
    <property type="match status" value="1"/>
</dbReference>
<feature type="non-terminal residue" evidence="1">
    <location>
        <position position="1"/>
    </location>
</feature>
<protein>
    <recommendedName>
        <fullName evidence="3">ARM repeat superfamily protein</fullName>
    </recommendedName>
</protein>
<dbReference type="Gene3D" id="1.25.10.10">
    <property type="entry name" value="Leucine-rich Repeat Variant"/>
    <property type="match status" value="1"/>
</dbReference>